<dbReference type="Gene3D" id="3.30.565.10">
    <property type="entry name" value="Histidine kinase-like ATPase, C-terminal domain"/>
    <property type="match status" value="1"/>
</dbReference>
<dbReference type="InterPro" id="IPR008207">
    <property type="entry name" value="Sig_transdc_His_kin_Hpt_dom"/>
</dbReference>
<dbReference type="GO" id="GO:0006935">
    <property type="term" value="P:chemotaxis"/>
    <property type="evidence" value="ECO:0007669"/>
    <property type="project" value="InterPro"/>
</dbReference>
<dbReference type="Gene3D" id="3.40.50.2300">
    <property type="match status" value="1"/>
</dbReference>
<dbReference type="InterPro" id="IPR036890">
    <property type="entry name" value="HATPase_C_sf"/>
</dbReference>
<feature type="compositionally biased region" description="Acidic residues" evidence="8">
    <location>
        <begin position="290"/>
        <end position="306"/>
    </location>
</feature>
<keyword evidence="4" id="KW-0808">Transferase</keyword>
<feature type="domain" description="CheW-like" evidence="11">
    <location>
        <begin position="622"/>
        <end position="813"/>
    </location>
</feature>
<dbReference type="SMART" id="SM00387">
    <property type="entry name" value="HATPase_c"/>
    <property type="match status" value="1"/>
</dbReference>
<dbReference type="InterPro" id="IPR011006">
    <property type="entry name" value="CheY-like_superfamily"/>
</dbReference>
<dbReference type="CDD" id="cd00088">
    <property type="entry name" value="HPT"/>
    <property type="match status" value="1"/>
</dbReference>
<dbReference type="EMBL" id="ACJN02000004">
    <property type="protein sequence ID" value="EFI32922.1"/>
    <property type="molecule type" value="Genomic_DNA"/>
</dbReference>
<dbReference type="InterPro" id="IPR004358">
    <property type="entry name" value="Sig_transdc_His_kin-like_C"/>
</dbReference>
<dbReference type="SUPFAM" id="SSF52172">
    <property type="entry name" value="CheY-like"/>
    <property type="match status" value="1"/>
</dbReference>
<dbReference type="CDD" id="cd16916">
    <property type="entry name" value="HATPase_CheA-like"/>
    <property type="match status" value="1"/>
</dbReference>
<dbReference type="PROSITE" id="PS50851">
    <property type="entry name" value="CHEW"/>
    <property type="match status" value="2"/>
</dbReference>
<dbReference type="SMART" id="SM01231">
    <property type="entry name" value="H-kinase_dim"/>
    <property type="match status" value="1"/>
</dbReference>
<dbReference type="eggNOG" id="COG0643">
    <property type="taxonomic scope" value="Bacteria"/>
</dbReference>
<dbReference type="PROSITE" id="PS50110">
    <property type="entry name" value="RESPONSE_REGULATORY"/>
    <property type="match status" value="1"/>
</dbReference>
<organism evidence="13 14">
    <name type="scientific">Desulfonatronospira thiodismutans ASO3-1</name>
    <dbReference type="NCBI Taxonomy" id="555779"/>
    <lineage>
        <taxon>Bacteria</taxon>
        <taxon>Pseudomonadati</taxon>
        <taxon>Thermodesulfobacteriota</taxon>
        <taxon>Desulfovibrionia</taxon>
        <taxon>Desulfovibrionales</taxon>
        <taxon>Desulfonatronovibrionaceae</taxon>
        <taxon>Desulfonatronospira</taxon>
    </lineage>
</organism>
<dbReference type="InterPro" id="IPR002545">
    <property type="entry name" value="CheW-lke_dom"/>
</dbReference>
<dbReference type="Pfam" id="PF01627">
    <property type="entry name" value="Hpt"/>
    <property type="match status" value="1"/>
</dbReference>
<evidence type="ECO:0000256" key="2">
    <source>
        <dbReference type="ARBA" id="ARBA00012438"/>
    </source>
</evidence>
<evidence type="ECO:0000256" key="6">
    <source>
        <dbReference type="PROSITE-ProRule" id="PRU00110"/>
    </source>
</evidence>
<dbReference type="Gene3D" id="1.10.287.560">
    <property type="entry name" value="Histidine kinase CheA-like, homodimeric domain"/>
    <property type="match status" value="1"/>
</dbReference>
<dbReference type="Proteomes" id="UP000005496">
    <property type="component" value="Unassembled WGS sequence"/>
</dbReference>
<feature type="domain" description="Response regulatory" evidence="10">
    <location>
        <begin position="988"/>
        <end position="1106"/>
    </location>
</feature>
<dbReference type="Pfam" id="PF02518">
    <property type="entry name" value="HATPase_c"/>
    <property type="match status" value="1"/>
</dbReference>
<feature type="domain" description="HPt" evidence="12">
    <location>
        <begin position="1"/>
        <end position="104"/>
    </location>
</feature>
<dbReference type="RefSeq" id="WP_008871615.1">
    <property type="nucleotide sequence ID" value="NZ_ACJN02000004.1"/>
</dbReference>
<dbReference type="FunFam" id="3.30.565.10:FF:000016">
    <property type="entry name" value="Chemotaxis protein CheA, putative"/>
    <property type="match status" value="1"/>
</dbReference>
<evidence type="ECO:0000313" key="14">
    <source>
        <dbReference type="Proteomes" id="UP000005496"/>
    </source>
</evidence>
<dbReference type="InterPro" id="IPR004105">
    <property type="entry name" value="CheA-like_dim"/>
</dbReference>
<evidence type="ECO:0000256" key="7">
    <source>
        <dbReference type="PROSITE-ProRule" id="PRU00169"/>
    </source>
</evidence>
<name>D6SUE2_9BACT</name>
<comment type="catalytic activity">
    <reaction evidence="1">
        <text>ATP + protein L-histidine = ADP + protein N-phospho-L-histidine.</text>
        <dbReference type="EC" id="2.7.13.3"/>
    </reaction>
</comment>
<feature type="compositionally biased region" description="Acidic residues" evidence="8">
    <location>
        <begin position="269"/>
        <end position="281"/>
    </location>
</feature>
<feature type="region of interest" description="Disordered" evidence="8">
    <location>
        <begin position="693"/>
        <end position="728"/>
    </location>
</feature>
<dbReference type="SUPFAM" id="SSF55874">
    <property type="entry name" value="ATPase domain of HSP90 chaperone/DNA topoisomerase II/histidine kinase"/>
    <property type="match status" value="1"/>
</dbReference>
<feature type="domain" description="CheW-like" evidence="11">
    <location>
        <begin position="837"/>
        <end position="969"/>
    </location>
</feature>
<dbReference type="Pfam" id="PF00072">
    <property type="entry name" value="Response_reg"/>
    <property type="match status" value="1"/>
</dbReference>
<evidence type="ECO:0000259" key="9">
    <source>
        <dbReference type="PROSITE" id="PS50109"/>
    </source>
</evidence>
<dbReference type="InterPro" id="IPR051315">
    <property type="entry name" value="Bact_Chemotaxis_CheA"/>
</dbReference>
<dbReference type="AlphaFoldDB" id="D6SUE2"/>
<dbReference type="Pfam" id="PF02895">
    <property type="entry name" value="H-kinase_dim"/>
    <property type="match status" value="1"/>
</dbReference>
<dbReference type="PROSITE" id="PS50109">
    <property type="entry name" value="HIS_KIN"/>
    <property type="match status" value="1"/>
</dbReference>
<feature type="compositionally biased region" description="Pro residues" evidence="8">
    <location>
        <begin position="320"/>
        <end position="335"/>
    </location>
</feature>
<dbReference type="Gene3D" id="2.30.30.40">
    <property type="entry name" value="SH3 Domains"/>
    <property type="match status" value="1"/>
</dbReference>
<evidence type="ECO:0000256" key="5">
    <source>
        <dbReference type="ARBA" id="ARBA00022777"/>
    </source>
</evidence>
<sequence>MDDETLQMYVEESREHLEDIESDLLKIEEAGEDVDLDLVNKVFRAAHSMKGGAGFLGLINLKELAHKIENVLDMIRNMELTPNPEIVNIILLAFDRLREMVENIHESEDMDIAEHVTALTGITTSALDDDEKDTVIREVSINDHSGREIFRIPEYDFNQARKGGKFVYLLEFDLIHDVHQKDKKPLDLVKDMQSTGAILDLKVDLEAVGSLDDDSFSNKIPLFILFSSIIEPDIINSLFEVPSERIIQVQAQEIQEKPPAAEQPQDQEQIPEETVEEEPDSSYDLNLEGLEAEPGQDEDQQEEDKEEDKARETEVEPEPEAPPPPDPQGEKPAPPQAEQKEKSQARPQKTQPDKDKKPQDKQAAQAQTSSMPDSLRVNVGLLENLMNLAGELVLSRNQLMQAISTQDDQTINLAGQRIDLVTSELQEAIMLTRMQPVSNVFNKFPRVVRDMSQSLGKDIELYLEGKEVELDKTIIEGLSDPLTHLVRNSADHAIEKPDERVAKGKKPQGKIVLKAFHAAGQVNIEIIDDGKGIPVERIVEKALDKGLITEEQVRTMSDKDKAQLIFLPGLSTADQITDVSGRGVGMDVVKSNLDRLGGQVDIDTEEGKGTSIRIKLPLTLAIIPSLLISVSQERFAIPQINVDELIQIPAQQVQEKIEVVGDAQVLILRGELIPLVGLNEILRLDQKNTRSKARVTSIEEARSRKDRQDKKAETSAQTSEKSRSEDAGLEKEVIEASKWSISGEEDINIVVVYSGTFKYGLVVDELHDSVEIVVKPLGRHLKACDGYAGATIMGDGHVALILDVVGMARLAELSSMAGTEKAQEMAREQETEKEKDLHSLFLFNNGPREHCAVPLDLVARVELIKAEDIEITGGKKVIQYRGGVLPVFALHEAASVEHLELEGELVVIVFYMAGHEVGLLASPPVDAREVRVEIDDFTLKQNGISGSAVLEGYTTLIVDIYEFMETLNPQWFESREKVQSLEQEGGTQILLVEDSDFFRNQVKKFIQDEGYEVVAAEDGAVAWQYMQDNPGEVQLVVTDLEMPNMDGFELTEHIKSDDRFNHLPVLALTSLAGEEDVARGKKVGIDDYQIKLDKEKLLQSIFDFLNKKAA</sequence>
<evidence type="ECO:0000313" key="13">
    <source>
        <dbReference type="EMBL" id="EFI32922.1"/>
    </source>
</evidence>
<evidence type="ECO:0000256" key="4">
    <source>
        <dbReference type="ARBA" id="ARBA00022679"/>
    </source>
</evidence>
<keyword evidence="14" id="KW-1185">Reference proteome</keyword>
<dbReference type="Pfam" id="PF01584">
    <property type="entry name" value="CheW"/>
    <property type="match status" value="3"/>
</dbReference>
<accession>D6SUE2</accession>
<dbReference type="InterPro" id="IPR036061">
    <property type="entry name" value="CheW-like_dom_sf"/>
</dbReference>
<dbReference type="Gene3D" id="1.20.120.160">
    <property type="entry name" value="HPT domain"/>
    <property type="match status" value="1"/>
</dbReference>
<proteinExistence type="predicted"/>
<keyword evidence="3 7" id="KW-0597">Phosphoprotein</keyword>
<dbReference type="SUPFAM" id="SSF47226">
    <property type="entry name" value="Histidine-containing phosphotransfer domain, HPT domain"/>
    <property type="match status" value="1"/>
</dbReference>
<evidence type="ECO:0000256" key="3">
    <source>
        <dbReference type="ARBA" id="ARBA00022553"/>
    </source>
</evidence>
<comment type="caution">
    <text evidence="13">The sequence shown here is derived from an EMBL/GenBank/DDBJ whole genome shotgun (WGS) entry which is preliminary data.</text>
</comment>
<dbReference type="PRINTS" id="PR00344">
    <property type="entry name" value="BCTRLSENSOR"/>
</dbReference>
<feature type="region of interest" description="Disordered" evidence="8">
    <location>
        <begin position="255"/>
        <end position="372"/>
    </location>
</feature>
<feature type="compositionally biased region" description="Low complexity" evidence="8">
    <location>
        <begin position="255"/>
        <end position="268"/>
    </location>
</feature>
<evidence type="ECO:0000256" key="8">
    <source>
        <dbReference type="SAM" id="MobiDB-lite"/>
    </source>
</evidence>
<feature type="compositionally biased region" description="Basic and acidic residues" evidence="8">
    <location>
        <begin position="351"/>
        <end position="360"/>
    </location>
</feature>
<evidence type="ECO:0000259" key="12">
    <source>
        <dbReference type="PROSITE" id="PS50894"/>
    </source>
</evidence>
<dbReference type="SMART" id="SM00448">
    <property type="entry name" value="REC"/>
    <property type="match status" value="1"/>
</dbReference>
<feature type="compositionally biased region" description="Basic and acidic residues" evidence="8">
    <location>
        <begin position="697"/>
        <end position="713"/>
    </location>
</feature>
<dbReference type="OrthoDB" id="9803176at2"/>
<gene>
    <name evidence="13" type="ORF">Dthio_PD0236</name>
</gene>
<dbReference type="SMART" id="SM00073">
    <property type="entry name" value="HPT"/>
    <property type="match status" value="1"/>
</dbReference>
<dbReference type="InterPro" id="IPR036641">
    <property type="entry name" value="HPT_dom_sf"/>
</dbReference>
<dbReference type="PANTHER" id="PTHR43395:SF1">
    <property type="entry name" value="CHEMOTAXIS PROTEIN CHEA"/>
    <property type="match status" value="1"/>
</dbReference>
<dbReference type="InterPro" id="IPR037006">
    <property type="entry name" value="CheA-like_homodim_sf"/>
</dbReference>
<protein>
    <recommendedName>
        <fullName evidence="2">histidine kinase</fullName>
        <ecNumber evidence="2">2.7.13.3</ecNumber>
    </recommendedName>
</protein>
<dbReference type="EC" id="2.7.13.3" evidence="2"/>
<feature type="modified residue" description="4-aspartylphosphate" evidence="7">
    <location>
        <position position="1039"/>
    </location>
</feature>
<dbReference type="SUPFAM" id="SSF50341">
    <property type="entry name" value="CheW-like"/>
    <property type="match status" value="3"/>
</dbReference>
<dbReference type="PROSITE" id="PS50894">
    <property type="entry name" value="HPT"/>
    <property type="match status" value="1"/>
</dbReference>
<evidence type="ECO:0000256" key="1">
    <source>
        <dbReference type="ARBA" id="ARBA00000085"/>
    </source>
</evidence>
<dbReference type="InterPro" id="IPR001789">
    <property type="entry name" value="Sig_transdc_resp-reg_receiver"/>
</dbReference>
<feature type="domain" description="Histidine kinase" evidence="9">
    <location>
        <begin position="370"/>
        <end position="620"/>
    </location>
</feature>
<evidence type="ECO:0000259" key="11">
    <source>
        <dbReference type="PROSITE" id="PS50851"/>
    </source>
</evidence>
<feature type="modified residue" description="Phosphohistidine" evidence="6">
    <location>
        <position position="47"/>
    </location>
</feature>
<reference evidence="13" key="1">
    <citation type="submission" date="2010-05" db="EMBL/GenBank/DDBJ databases">
        <title>The draft genome of Desulfonatronospira thiodismutans ASO3-1.</title>
        <authorList>
            <consortium name="US DOE Joint Genome Institute (JGI-PGF)"/>
            <person name="Lucas S."/>
            <person name="Copeland A."/>
            <person name="Lapidus A."/>
            <person name="Cheng J.-F."/>
            <person name="Bruce D."/>
            <person name="Goodwin L."/>
            <person name="Pitluck S."/>
            <person name="Chertkov O."/>
            <person name="Brettin T."/>
            <person name="Detter J.C."/>
            <person name="Han C."/>
            <person name="Land M.L."/>
            <person name="Hauser L."/>
            <person name="Kyrpides N."/>
            <person name="Mikhailova N."/>
            <person name="Muyzer G."/>
            <person name="Woyke T."/>
        </authorList>
    </citation>
    <scope>NUCLEOTIDE SEQUENCE [LARGE SCALE GENOMIC DNA]</scope>
    <source>
        <strain evidence="13">ASO3-1</strain>
    </source>
</reference>
<dbReference type="InterPro" id="IPR036097">
    <property type="entry name" value="HisK_dim/P_sf"/>
</dbReference>
<dbReference type="InterPro" id="IPR003594">
    <property type="entry name" value="HATPase_dom"/>
</dbReference>
<dbReference type="SUPFAM" id="SSF47384">
    <property type="entry name" value="Homodimeric domain of signal transducing histidine kinase"/>
    <property type="match status" value="1"/>
</dbReference>
<dbReference type="GO" id="GO:0000155">
    <property type="term" value="F:phosphorelay sensor kinase activity"/>
    <property type="evidence" value="ECO:0007669"/>
    <property type="project" value="InterPro"/>
</dbReference>
<dbReference type="SMART" id="SM00260">
    <property type="entry name" value="CheW"/>
    <property type="match status" value="2"/>
</dbReference>
<evidence type="ECO:0000259" key="10">
    <source>
        <dbReference type="PROSITE" id="PS50110"/>
    </source>
</evidence>
<dbReference type="GO" id="GO:0005737">
    <property type="term" value="C:cytoplasm"/>
    <property type="evidence" value="ECO:0007669"/>
    <property type="project" value="InterPro"/>
</dbReference>
<dbReference type="eggNOG" id="COG2198">
    <property type="taxonomic scope" value="Bacteria"/>
</dbReference>
<keyword evidence="5 13" id="KW-0418">Kinase</keyword>
<dbReference type="PANTHER" id="PTHR43395">
    <property type="entry name" value="SENSOR HISTIDINE KINASE CHEA"/>
    <property type="match status" value="1"/>
</dbReference>
<dbReference type="Gene3D" id="2.40.50.180">
    <property type="entry name" value="CheA-289, Domain 4"/>
    <property type="match status" value="2"/>
</dbReference>
<dbReference type="InterPro" id="IPR005467">
    <property type="entry name" value="His_kinase_dom"/>
</dbReference>